<keyword evidence="3" id="KW-1185">Reference proteome</keyword>
<dbReference type="PROSITE" id="PS00888">
    <property type="entry name" value="CNMP_BINDING_1"/>
    <property type="match status" value="2"/>
</dbReference>
<dbReference type="OrthoDB" id="417078at2759"/>
<proteinExistence type="predicted"/>
<gene>
    <name evidence="2" type="ORF">RFI_02281</name>
</gene>
<sequence length="296" mass="33593">MFKTEKLDLDGKAKILARYLEKVPLLARLSLSERHRLGLLFRDRSYSKGMEIIRQGDKGNEFYIIVEGEVTVQLFNESKKTHENVAVLKPGDYFGETALLTSNRRTATIRAMDTVVVLVLDKDSFLRVFGEERMRVNFGKRGVECNVNRIQMDNKKNKKAISAEDTAPKKKIQQKRPSHLKTNKSDATKELIAAAVENNVLFAALDEDQIARIVDVMWELEVKKGYQLITQGEAGDNFYVVESGVFDVYVMKNGVEKLVATRTAQESFGELALMYNSPRSATVRVKFPFNCIINTQ</sequence>
<dbReference type="InterPro" id="IPR014710">
    <property type="entry name" value="RmlC-like_jellyroll"/>
</dbReference>
<dbReference type="GO" id="GO:0005952">
    <property type="term" value="C:cAMP-dependent protein kinase complex"/>
    <property type="evidence" value="ECO:0007669"/>
    <property type="project" value="InterPro"/>
</dbReference>
<dbReference type="SMART" id="SM00100">
    <property type="entry name" value="cNMP"/>
    <property type="match status" value="2"/>
</dbReference>
<reference evidence="2 3" key="1">
    <citation type="journal article" date="2013" name="Curr. Biol.">
        <title>The Genome of the Foraminiferan Reticulomyxa filosa.</title>
        <authorList>
            <person name="Glockner G."/>
            <person name="Hulsmann N."/>
            <person name="Schleicher M."/>
            <person name="Noegel A.A."/>
            <person name="Eichinger L."/>
            <person name="Gallinger C."/>
            <person name="Pawlowski J."/>
            <person name="Sierra R."/>
            <person name="Euteneuer U."/>
            <person name="Pillet L."/>
            <person name="Moustafa A."/>
            <person name="Platzer M."/>
            <person name="Groth M."/>
            <person name="Szafranski K."/>
            <person name="Schliwa M."/>
        </authorList>
    </citation>
    <scope>NUCLEOTIDE SEQUENCE [LARGE SCALE GENOMIC DNA]</scope>
</reference>
<comment type="caution">
    <text evidence="2">The sequence shown here is derived from an EMBL/GenBank/DDBJ whole genome shotgun (WGS) entry which is preliminary data.</text>
</comment>
<dbReference type="GO" id="GO:0034236">
    <property type="term" value="F:protein kinase A catalytic subunit binding"/>
    <property type="evidence" value="ECO:0007669"/>
    <property type="project" value="TreeGrafter"/>
</dbReference>
<dbReference type="PRINTS" id="PR00103">
    <property type="entry name" value="CAMPKINASE"/>
</dbReference>
<name>X6P9L3_RETFI</name>
<dbReference type="SUPFAM" id="SSF51206">
    <property type="entry name" value="cAMP-binding domain-like"/>
    <property type="match status" value="2"/>
</dbReference>
<feature type="domain" description="Cyclic nucleotide-binding" evidence="1">
    <location>
        <begin position="201"/>
        <end position="296"/>
    </location>
</feature>
<dbReference type="InterPro" id="IPR018488">
    <property type="entry name" value="cNMP-bd_CS"/>
</dbReference>
<dbReference type="GO" id="GO:0005829">
    <property type="term" value="C:cytosol"/>
    <property type="evidence" value="ECO:0007669"/>
    <property type="project" value="TreeGrafter"/>
</dbReference>
<dbReference type="PROSITE" id="PS00889">
    <property type="entry name" value="CNMP_BINDING_2"/>
    <property type="match status" value="1"/>
</dbReference>
<dbReference type="CDD" id="cd00038">
    <property type="entry name" value="CAP_ED"/>
    <property type="match status" value="2"/>
</dbReference>
<dbReference type="PROSITE" id="PS50042">
    <property type="entry name" value="CNMP_BINDING_3"/>
    <property type="match status" value="2"/>
</dbReference>
<protein>
    <recommendedName>
        <fullName evidence="1">Cyclic nucleotide-binding domain-containing protein</fullName>
    </recommendedName>
</protein>
<organism evidence="2 3">
    <name type="scientific">Reticulomyxa filosa</name>
    <dbReference type="NCBI Taxonomy" id="46433"/>
    <lineage>
        <taxon>Eukaryota</taxon>
        <taxon>Sar</taxon>
        <taxon>Rhizaria</taxon>
        <taxon>Retaria</taxon>
        <taxon>Foraminifera</taxon>
        <taxon>Monothalamids</taxon>
        <taxon>Reticulomyxidae</taxon>
        <taxon>Reticulomyxa</taxon>
    </lineage>
</organism>
<dbReference type="InterPro" id="IPR000595">
    <property type="entry name" value="cNMP-bd_dom"/>
</dbReference>
<dbReference type="EMBL" id="ASPP01002266">
    <property type="protein sequence ID" value="ETO34808.1"/>
    <property type="molecule type" value="Genomic_DNA"/>
</dbReference>
<dbReference type="InterPro" id="IPR050503">
    <property type="entry name" value="cAMP-dep_PK_reg_su-like"/>
</dbReference>
<dbReference type="PANTHER" id="PTHR11635">
    <property type="entry name" value="CAMP-DEPENDENT PROTEIN KINASE REGULATORY CHAIN"/>
    <property type="match status" value="1"/>
</dbReference>
<dbReference type="Gene3D" id="2.60.120.10">
    <property type="entry name" value="Jelly Rolls"/>
    <property type="match status" value="2"/>
</dbReference>
<dbReference type="OMA" id="EMAMFEE"/>
<feature type="domain" description="Cyclic nucleotide-binding" evidence="1">
    <location>
        <begin position="25"/>
        <end position="130"/>
    </location>
</feature>
<evidence type="ECO:0000259" key="1">
    <source>
        <dbReference type="PROSITE" id="PS50042"/>
    </source>
</evidence>
<dbReference type="Proteomes" id="UP000023152">
    <property type="component" value="Unassembled WGS sequence"/>
</dbReference>
<dbReference type="GO" id="GO:0030552">
    <property type="term" value="F:cAMP binding"/>
    <property type="evidence" value="ECO:0007669"/>
    <property type="project" value="TreeGrafter"/>
</dbReference>
<dbReference type="GO" id="GO:0004862">
    <property type="term" value="F:cAMP-dependent protein kinase inhibitor activity"/>
    <property type="evidence" value="ECO:0007669"/>
    <property type="project" value="TreeGrafter"/>
</dbReference>
<dbReference type="PANTHER" id="PTHR11635:SF152">
    <property type="entry name" value="CAMP-DEPENDENT PROTEIN KINASE TYPE I REGULATORY SUBUNIT-RELATED"/>
    <property type="match status" value="1"/>
</dbReference>
<evidence type="ECO:0000313" key="3">
    <source>
        <dbReference type="Proteomes" id="UP000023152"/>
    </source>
</evidence>
<dbReference type="InterPro" id="IPR018490">
    <property type="entry name" value="cNMP-bd_dom_sf"/>
</dbReference>
<dbReference type="Pfam" id="PF00027">
    <property type="entry name" value="cNMP_binding"/>
    <property type="match status" value="2"/>
</dbReference>
<evidence type="ECO:0000313" key="2">
    <source>
        <dbReference type="EMBL" id="ETO34808.1"/>
    </source>
</evidence>
<dbReference type="AlphaFoldDB" id="X6P9L3"/>
<accession>X6P9L3</accession>